<dbReference type="Pfam" id="PF01828">
    <property type="entry name" value="Peptidase_A4"/>
    <property type="match status" value="1"/>
</dbReference>
<dbReference type="Proteomes" id="UP001194468">
    <property type="component" value="Unassembled WGS sequence"/>
</dbReference>
<reference evidence="1" key="1">
    <citation type="submission" date="2019-10" db="EMBL/GenBank/DDBJ databases">
        <authorList>
            <consortium name="DOE Joint Genome Institute"/>
            <person name="Kuo A."/>
            <person name="Miyauchi S."/>
            <person name="Kiss E."/>
            <person name="Drula E."/>
            <person name="Kohler A."/>
            <person name="Sanchez-Garcia M."/>
            <person name="Andreopoulos B."/>
            <person name="Barry K.W."/>
            <person name="Bonito G."/>
            <person name="Buee M."/>
            <person name="Carver A."/>
            <person name="Chen C."/>
            <person name="Cichocki N."/>
            <person name="Clum A."/>
            <person name="Culley D."/>
            <person name="Crous P.W."/>
            <person name="Fauchery L."/>
            <person name="Girlanda M."/>
            <person name="Hayes R."/>
            <person name="Keri Z."/>
            <person name="LaButti K."/>
            <person name="Lipzen A."/>
            <person name="Lombard V."/>
            <person name="Magnuson J."/>
            <person name="Maillard F."/>
            <person name="Morin E."/>
            <person name="Murat C."/>
            <person name="Nolan M."/>
            <person name="Ohm R."/>
            <person name="Pangilinan J."/>
            <person name="Pereira M."/>
            <person name="Perotto S."/>
            <person name="Peter M."/>
            <person name="Riley R."/>
            <person name="Sitrit Y."/>
            <person name="Stielow B."/>
            <person name="Szollosi G."/>
            <person name="Zifcakova L."/>
            <person name="Stursova M."/>
            <person name="Spatafora J.W."/>
            <person name="Tedersoo L."/>
            <person name="Vaario L.-M."/>
            <person name="Yamada A."/>
            <person name="Yan M."/>
            <person name="Wang P."/>
            <person name="Xu J."/>
            <person name="Bruns T."/>
            <person name="Baldrian P."/>
            <person name="Vilgalys R."/>
            <person name="Henrissat B."/>
            <person name="Grigoriev I.V."/>
            <person name="Hibbett D."/>
            <person name="Nagy L.G."/>
            <person name="Martin F.M."/>
        </authorList>
    </citation>
    <scope>NUCLEOTIDE SEQUENCE</scope>
    <source>
        <strain evidence="1">BED1</strain>
    </source>
</reference>
<dbReference type="InterPro" id="IPR038656">
    <property type="entry name" value="Peptidase_G1_sf"/>
</dbReference>
<dbReference type="InterPro" id="IPR000250">
    <property type="entry name" value="Peptidase_G1"/>
</dbReference>
<dbReference type="Gene3D" id="2.60.120.700">
    <property type="entry name" value="Peptidase G1"/>
    <property type="match status" value="1"/>
</dbReference>
<dbReference type="GO" id="GO:0006508">
    <property type="term" value="P:proteolysis"/>
    <property type="evidence" value="ECO:0007669"/>
    <property type="project" value="InterPro"/>
</dbReference>
<evidence type="ECO:0000313" key="1">
    <source>
        <dbReference type="EMBL" id="KAF8442290.1"/>
    </source>
</evidence>
<keyword evidence="2" id="KW-1185">Reference proteome</keyword>
<accession>A0AAD4BY93</accession>
<dbReference type="InterPro" id="IPR013320">
    <property type="entry name" value="ConA-like_dom_sf"/>
</dbReference>
<dbReference type="GO" id="GO:0070007">
    <property type="term" value="F:glutamic-type endopeptidase activity"/>
    <property type="evidence" value="ECO:0007669"/>
    <property type="project" value="InterPro"/>
</dbReference>
<dbReference type="SUPFAM" id="SSF49899">
    <property type="entry name" value="Concanavalin A-like lectins/glucanases"/>
    <property type="match status" value="1"/>
</dbReference>
<proteinExistence type="predicted"/>
<organism evidence="1 2">
    <name type="scientific">Boletus edulis BED1</name>
    <dbReference type="NCBI Taxonomy" id="1328754"/>
    <lineage>
        <taxon>Eukaryota</taxon>
        <taxon>Fungi</taxon>
        <taxon>Dikarya</taxon>
        <taxon>Basidiomycota</taxon>
        <taxon>Agaricomycotina</taxon>
        <taxon>Agaricomycetes</taxon>
        <taxon>Agaricomycetidae</taxon>
        <taxon>Boletales</taxon>
        <taxon>Boletineae</taxon>
        <taxon>Boletaceae</taxon>
        <taxon>Boletoideae</taxon>
        <taxon>Boletus</taxon>
    </lineage>
</organism>
<dbReference type="EMBL" id="WHUW01000009">
    <property type="protein sequence ID" value="KAF8442290.1"/>
    <property type="molecule type" value="Genomic_DNA"/>
</dbReference>
<comment type="caution">
    <text evidence="1">The sequence shown here is derived from an EMBL/GenBank/DDBJ whole genome shotgun (WGS) entry which is preliminary data.</text>
</comment>
<dbReference type="CDD" id="cd13426">
    <property type="entry name" value="Peptidase_G1"/>
    <property type="match status" value="1"/>
</dbReference>
<dbReference type="PANTHER" id="PTHR37536">
    <property type="entry name" value="PUTATIVE (AFU_ORTHOLOGUE AFUA_3G02970)-RELATED"/>
    <property type="match status" value="1"/>
</dbReference>
<evidence type="ECO:0000313" key="2">
    <source>
        <dbReference type="Proteomes" id="UP001194468"/>
    </source>
</evidence>
<dbReference type="AlphaFoldDB" id="A0AAD4BY93"/>
<sequence>MAGVLIYVDGNRIIYKAWCEFYPNKPYIFDLDISPGDEITINVTAITTTCGVVTVCNLTTSQEDDHKLDSTSPLCQSDAVWLIYRANNPLVNFGTLAYTNATAYGTPGTYPWDLPPRAQRCHHC</sequence>
<protein>
    <submittedName>
        <fullName evidence="1">Peptidase G1</fullName>
    </submittedName>
</protein>
<dbReference type="PANTHER" id="PTHR37536:SF1">
    <property type="entry name" value="ASPERGILLOPEPSIN, PUTAITVE (AFU_ORTHOLOGUE AFUA_7G01200)"/>
    <property type="match status" value="1"/>
</dbReference>
<reference evidence="1" key="2">
    <citation type="journal article" date="2020" name="Nat. Commun.">
        <title>Large-scale genome sequencing of mycorrhizal fungi provides insights into the early evolution of symbiotic traits.</title>
        <authorList>
            <person name="Miyauchi S."/>
            <person name="Kiss E."/>
            <person name="Kuo A."/>
            <person name="Drula E."/>
            <person name="Kohler A."/>
            <person name="Sanchez-Garcia M."/>
            <person name="Morin E."/>
            <person name="Andreopoulos B."/>
            <person name="Barry K.W."/>
            <person name="Bonito G."/>
            <person name="Buee M."/>
            <person name="Carver A."/>
            <person name="Chen C."/>
            <person name="Cichocki N."/>
            <person name="Clum A."/>
            <person name="Culley D."/>
            <person name="Crous P.W."/>
            <person name="Fauchery L."/>
            <person name="Girlanda M."/>
            <person name="Hayes R.D."/>
            <person name="Keri Z."/>
            <person name="LaButti K."/>
            <person name="Lipzen A."/>
            <person name="Lombard V."/>
            <person name="Magnuson J."/>
            <person name="Maillard F."/>
            <person name="Murat C."/>
            <person name="Nolan M."/>
            <person name="Ohm R.A."/>
            <person name="Pangilinan J."/>
            <person name="Pereira M.F."/>
            <person name="Perotto S."/>
            <person name="Peter M."/>
            <person name="Pfister S."/>
            <person name="Riley R."/>
            <person name="Sitrit Y."/>
            <person name="Stielow J.B."/>
            <person name="Szollosi G."/>
            <person name="Zifcakova L."/>
            <person name="Stursova M."/>
            <person name="Spatafora J.W."/>
            <person name="Tedersoo L."/>
            <person name="Vaario L.M."/>
            <person name="Yamada A."/>
            <person name="Yan M."/>
            <person name="Wang P."/>
            <person name="Xu J."/>
            <person name="Bruns T."/>
            <person name="Baldrian P."/>
            <person name="Vilgalys R."/>
            <person name="Dunand C."/>
            <person name="Henrissat B."/>
            <person name="Grigoriev I.V."/>
            <person name="Hibbett D."/>
            <person name="Nagy L.G."/>
            <person name="Martin F.M."/>
        </authorList>
    </citation>
    <scope>NUCLEOTIDE SEQUENCE</scope>
    <source>
        <strain evidence="1">BED1</strain>
    </source>
</reference>
<gene>
    <name evidence="1" type="ORF">L210DRAFT_3204180</name>
</gene>
<name>A0AAD4BY93_BOLED</name>